<dbReference type="RefSeq" id="WP_394842386.1">
    <property type="nucleotide sequence ID" value="NZ_CP089982.1"/>
</dbReference>
<organism evidence="2 3">
    <name type="scientific">Pendulispora brunnea</name>
    <dbReference type="NCBI Taxonomy" id="2905690"/>
    <lineage>
        <taxon>Bacteria</taxon>
        <taxon>Pseudomonadati</taxon>
        <taxon>Myxococcota</taxon>
        <taxon>Myxococcia</taxon>
        <taxon>Myxococcales</taxon>
        <taxon>Sorangiineae</taxon>
        <taxon>Pendulisporaceae</taxon>
        <taxon>Pendulispora</taxon>
    </lineage>
</organism>
<protein>
    <submittedName>
        <fullName evidence="2">Uncharacterized protein</fullName>
    </submittedName>
</protein>
<evidence type="ECO:0000313" key="2">
    <source>
        <dbReference type="EMBL" id="WXA91768.1"/>
    </source>
</evidence>
<reference evidence="2 3" key="1">
    <citation type="submission" date="2021-12" db="EMBL/GenBank/DDBJ databases">
        <title>Discovery of the Pendulisporaceae a myxobacterial family with distinct sporulation behavior and unique specialized metabolism.</title>
        <authorList>
            <person name="Garcia R."/>
            <person name="Popoff A."/>
            <person name="Bader C.D."/>
            <person name="Loehr J."/>
            <person name="Walesch S."/>
            <person name="Walt C."/>
            <person name="Boldt J."/>
            <person name="Bunk B."/>
            <person name="Haeckl F.J.F.P.J."/>
            <person name="Gunesch A.P."/>
            <person name="Birkelbach J."/>
            <person name="Nuebel U."/>
            <person name="Pietschmann T."/>
            <person name="Bach T."/>
            <person name="Mueller R."/>
        </authorList>
    </citation>
    <scope>NUCLEOTIDE SEQUENCE [LARGE SCALE GENOMIC DNA]</scope>
    <source>
        <strain evidence="2 3">MSr12523</strain>
    </source>
</reference>
<feature type="region of interest" description="Disordered" evidence="1">
    <location>
        <begin position="1"/>
        <end position="21"/>
    </location>
</feature>
<accession>A0ABZ2JZ50</accession>
<sequence length="72" mass="8231">MKRRKFKPTLDPEAPGLDEMTRRRRRALAELEAMTAAELFQVAVRAGIYTKDGKLTKHYRNDAEPSATRPSD</sequence>
<dbReference type="EMBL" id="CP089982">
    <property type="protein sequence ID" value="WXA91768.1"/>
    <property type="molecule type" value="Genomic_DNA"/>
</dbReference>
<keyword evidence="3" id="KW-1185">Reference proteome</keyword>
<evidence type="ECO:0000256" key="1">
    <source>
        <dbReference type="SAM" id="MobiDB-lite"/>
    </source>
</evidence>
<proteinExistence type="predicted"/>
<dbReference type="Proteomes" id="UP001379533">
    <property type="component" value="Chromosome"/>
</dbReference>
<evidence type="ECO:0000313" key="3">
    <source>
        <dbReference type="Proteomes" id="UP001379533"/>
    </source>
</evidence>
<name>A0ABZ2JZ50_9BACT</name>
<gene>
    <name evidence="2" type="ORF">LZC95_35620</name>
</gene>